<gene>
    <name evidence="2" type="ORF">IAA21_05040</name>
</gene>
<dbReference type="Proteomes" id="UP000824041">
    <property type="component" value="Unassembled WGS sequence"/>
</dbReference>
<reference evidence="2" key="1">
    <citation type="journal article" date="2021" name="PeerJ">
        <title>Extensive microbial diversity within the chicken gut microbiome revealed by metagenomics and culture.</title>
        <authorList>
            <person name="Gilroy R."/>
            <person name="Ravi A."/>
            <person name="Getino M."/>
            <person name="Pursley I."/>
            <person name="Horton D.L."/>
            <person name="Alikhan N.F."/>
            <person name="Baker D."/>
            <person name="Gharbi K."/>
            <person name="Hall N."/>
            <person name="Watson M."/>
            <person name="Adriaenssens E.M."/>
            <person name="Foster-Nyarko E."/>
            <person name="Jarju S."/>
            <person name="Secka A."/>
            <person name="Antonio M."/>
            <person name="Oren A."/>
            <person name="Chaudhuri R.R."/>
            <person name="La Ragione R."/>
            <person name="Hildebrand F."/>
            <person name="Pallen M.J."/>
        </authorList>
    </citation>
    <scope>NUCLEOTIDE SEQUENCE</scope>
    <source>
        <strain evidence="2">14324</strain>
    </source>
</reference>
<dbReference type="AlphaFoldDB" id="A0A9D2DSG9"/>
<name>A0A9D2DSG9_9FIRM</name>
<evidence type="ECO:0000256" key="1">
    <source>
        <dbReference type="SAM" id="Coils"/>
    </source>
</evidence>
<reference evidence="2" key="2">
    <citation type="submission" date="2021-04" db="EMBL/GenBank/DDBJ databases">
        <authorList>
            <person name="Gilroy R."/>
        </authorList>
    </citation>
    <scope>NUCLEOTIDE SEQUENCE</scope>
    <source>
        <strain evidence="2">14324</strain>
    </source>
</reference>
<accession>A0A9D2DSG9</accession>
<evidence type="ECO:0000313" key="2">
    <source>
        <dbReference type="EMBL" id="HIZ22149.1"/>
    </source>
</evidence>
<proteinExistence type="predicted"/>
<comment type="caution">
    <text evidence="2">The sequence shown here is derived from an EMBL/GenBank/DDBJ whole genome shotgun (WGS) entry which is preliminary data.</text>
</comment>
<evidence type="ECO:0000313" key="3">
    <source>
        <dbReference type="Proteomes" id="UP000824041"/>
    </source>
</evidence>
<dbReference type="EMBL" id="DXBU01000068">
    <property type="protein sequence ID" value="HIZ22149.1"/>
    <property type="molecule type" value="Genomic_DNA"/>
</dbReference>
<keyword evidence="1" id="KW-0175">Coiled coil</keyword>
<protein>
    <submittedName>
        <fullName evidence="2">Uncharacterized protein</fullName>
    </submittedName>
</protein>
<feature type="coiled-coil region" evidence="1">
    <location>
        <begin position="126"/>
        <end position="153"/>
    </location>
</feature>
<organism evidence="2 3">
    <name type="scientific">Candidatus Blautia faecigallinarum</name>
    <dbReference type="NCBI Taxonomy" id="2838488"/>
    <lineage>
        <taxon>Bacteria</taxon>
        <taxon>Bacillati</taxon>
        <taxon>Bacillota</taxon>
        <taxon>Clostridia</taxon>
        <taxon>Lachnospirales</taxon>
        <taxon>Lachnospiraceae</taxon>
        <taxon>Blautia</taxon>
    </lineage>
</organism>
<sequence length="220" mass="25835">MENKLLVTQALDERRLLKKKIHDKIEKASFVDIIRRNEEQVSEKRIPRQDFHKEAESAYQQINDLITRYTRLDAAIIQSNANTWIDTSYGRLSVAAAISLRDRLAEDHDFGYENKDFYVHLYDKMKKEYTQRVEKIETKNKALAQTAENMRLSILGKDTKTREEKPLEVVEAYVKENTSELADPLDIRRKMEELKERRDTLLTELDTQIKVSNATVFITV</sequence>